<accession>A0A2H3DJQ4</accession>
<sequence length="204" mass="23082">MSYYLQYLVTPADSEGRYIQPETLHAVVTLEHSVICGEKFYATVTLPKTVSEWVGTCMRRVKINETVYAQLRDVILRLMVYYNLGIEATDPHIPEMQTGEGLLDIVTLGNLCLFLSALENFAALNYPKANSTLPKARRAYLDLIYQLCKNYSLVLLSNEESTYSYEELFHHSLGSHDIAKFAKSSAVYFACSLIMSARKAAGWR</sequence>
<reference evidence="2" key="1">
    <citation type="journal article" date="2017" name="Nat. Ecol. Evol.">
        <title>Genome expansion and lineage-specific genetic innovations in the forest pathogenic fungi Armillaria.</title>
        <authorList>
            <person name="Sipos G."/>
            <person name="Prasanna A.N."/>
            <person name="Walter M.C."/>
            <person name="O'Connor E."/>
            <person name="Balint B."/>
            <person name="Krizsan K."/>
            <person name="Kiss B."/>
            <person name="Hess J."/>
            <person name="Varga T."/>
            <person name="Slot J."/>
            <person name="Riley R."/>
            <person name="Boka B."/>
            <person name="Rigling D."/>
            <person name="Barry K."/>
            <person name="Lee J."/>
            <person name="Mihaltcheva S."/>
            <person name="LaButti K."/>
            <person name="Lipzen A."/>
            <person name="Waldron R."/>
            <person name="Moloney N.M."/>
            <person name="Sperisen C."/>
            <person name="Kredics L."/>
            <person name="Vagvoelgyi C."/>
            <person name="Patrignani A."/>
            <person name="Fitzpatrick D."/>
            <person name="Nagy I."/>
            <person name="Doyle S."/>
            <person name="Anderson J.B."/>
            <person name="Grigoriev I.V."/>
            <person name="Gueldener U."/>
            <person name="Muensterkoetter M."/>
            <person name="Nagy L.G."/>
        </authorList>
    </citation>
    <scope>NUCLEOTIDE SEQUENCE [LARGE SCALE GENOMIC DNA]</scope>
    <source>
        <strain evidence="2">Ar21-2</strain>
    </source>
</reference>
<protein>
    <submittedName>
        <fullName evidence="1">Uncharacterized protein</fullName>
    </submittedName>
</protein>
<name>A0A2H3DJQ4_ARMGA</name>
<evidence type="ECO:0000313" key="1">
    <source>
        <dbReference type="EMBL" id="PBK94310.1"/>
    </source>
</evidence>
<dbReference type="EMBL" id="KZ293654">
    <property type="protein sequence ID" value="PBK94310.1"/>
    <property type="molecule type" value="Genomic_DNA"/>
</dbReference>
<keyword evidence="2" id="KW-1185">Reference proteome</keyword>
<dbReference type="Proteomes" id="UP000217790">
    <property type="component" value="Unassembled WGS sequence"/>
</dbReference>
<organism evidence="1 2">
    <name type="scientific">Armillaria gallica</name>
    <name type="common">Bulbous honey fungus</name>
    <name type="synonym">Armillaria bulbosa</name>
    <dbReference type="NCBI Taxonomy" id="47427"/>
    <lineage>
        <taxon>Eukaryota</taxon>
        <taxon>Fungi</taxon>
        <taxon>Dikarya</taxon>
        <taxon>Basidiomycota</taxon>
        <taxon>Agaricomycotina</taxon>
        <taxon>Agaricomycetes</taxon>
        <taxon>Agaricomycetidae</taxon>
        <taxon>Agaricales</taxon>
        <taxon>Marasmiineae</taxon>
        <taxon>Physalacriaceae</taxon>
        <taxon>Armillaria</taxon>
    </lineage>
</organism>
<dbReference type="OrthoDB" id="3270451at2759"/>
<dbReference type="InParanoid" id="A0A2H3DJQ4"/>
<gene>
    <name evidence="1" type="ORF">ARMGADRAFT_1079002</name>
</gene>
<proteinExistence type="predicted"/>
<dbReference type="AlphaFoldDB" id="A0A2H3DJQ4"/>
<evidence type="ECO:0000313" key="2">
    <source>
        <dbReference type="Proteomes" id="UP000217790"/>
    </source>
</evidence>